<dbReference type="Proteomes" id="UP001152795">
    <property type="component" value="Unassembled WGS sequence"/>
</dbReference>
<name>A0A7D9DQK4_PARCT</name>
<comment type="caution">
    <text evidence="1">The sequence shown here is derived from an EMBL/GenBank/DDBJ whole genome shotgun (WGS) entry which is preliminary data.</text>
</comment>
<accession>A0A7D9DQK4</accession>
<protein>
    <submittedName>
        <fullName evidence="1">Uncharacterized protein</fullName>
    </submittedName>
</protein>
<dbReference type="EMBL" id="CACRXK020001889">
    <property type="protein sequence ID" value="CAB3991632.1"/>
    <property type="molecule type" value="Genomic_DNA"/>
</dbReference>
<sequence length="355" mass="40590">MTQITREILVDVLDTKLEEKLKPIYVQGALIEEVKENHTRLNFTPNDRDNFKVLCVTPNINGTVRKRYAAVHVSLLQASEDEPIFFNDFSPEDRRRSNTLQGHIIHPYWWSRTTFSLLVEDLKTESDLLNEAHNIMKGMEKTLPVYHSRAMKQEFVKSFGMATGGKSAFLRAAYRRLTGDTSAASTTKEADIDQRVSRILDEEDPELIWDLRTNNDGRPEEYKEFLQHCQLYINASVETAVDDRRHVVVGSDDVVTHLATTARQLRSNHVDAHYASALFRYQKEFSIEFRDLTFTSLDDKHTMKVGEPQCPVAPVESGKQVLVSKDKKLAVADHDFTRLTLTPGGDRTTTAMHHE</sequence>
<evidence type="ECO:0000313" key="1">
    <source>
        <dbReference type="EMBL" id="CAB3991632.1"/>
    </source>
</evidence>
<dbReference type="AlphaFoldDB" id="A0A7D9DQK4"/>
<evidence type="ECO:0000313" key="2">
    <source>
        <dbReference type="Proteomes" id="UP001152795"/>
    </source>
</evidence>
<dbReference type="OrthoDB" id="10003658at2759"/>
<organism evidence="1 2">
    <name type="scientific">Paramuricea clavata</name>
    <name type="common">Red gorgonian</name>
    <name type="synonym">Violescent sea-whip</name>
    <dbReference type="NCBI Taxonomy" id="317549"/>
    <lineage>
        <taxon>Eukaryota</taxon>
        <taxon>Metazoa</taxon>
        <taxon>Cnidaria</taxon>
        <taxon>Anthozoa</taxon>
        <taxon>Octocorallia</taxon>
        <taxon>Malacalcyonacea</taxon>
        <taxon>Plexauridae</taxon>
        <taxon>Paramuricea</taxon>
    </lineage>
</organism>
<reference evidence="1" key="1">
    <citation type="submission" date="2020-04" db="EMBL/GenBank/DDBJ databases">
        <authorList>
            <person name="Alioto T."/>
            <person name="Alioto T."/>
            <person name="Gomez Garrido J."/>
        </authorList>
    </citation>
    <scope>NUCLEOTIDE SEQUENCE</scope>
    <source>
        <strain evidence="1">A484AB</strain>
    </source>
</reference>
<proteinExistence type="predicted"/>
<keyword evidence="2" id="KW-1185">Reference proteome</keyword>
<gene>
    <name evidence="1" type="ORF">PACLA_8A019197</name>
</gene>